<accession>A0AAN6K727</accession>
<dbReference type="EMBL" id="JAUJLE010000213">
    <property type="protein sequence ID" value="KAK0967914.1"/>
    <property type="molecule type" value="Genomic_DNA"/>
</dbReference>
<dbReference type="Proteomes" id="UP001175353">
    <property type="component" value="Unassembled WGS sequence"/>
</dbReference>
<protein>
    <submittedName>
        <fullName evidence="1">Uncharacterized protein</fullName>
    </submittedName>
</protein>
<dbReference type="AlphaFoldDB" id="A0AAN6K727"/>
<organism evidence="1 2">
    <name type="scientific">Friedmanniomyces endolithicus</name>
    <dbReference type="NCBI Taxonomy" id="329885"/>
    <lineage>
        <taxon>Eukaryota</taxon>
        <taxon>Fungi</taxon>
        <taxon>Dikarya</taxon>
        <taxon>Ascomycota</taxon>
        <taxon>Pezizomycotina</taxon>
        <taxon>Dothideomycetes</taxon>
        <taxon>Dothideomycetidae</taxon>
        <taxon>Mycosphaerellales</taxon>
        <taxon>Teratosphaeriaceae</taxon>
        <taxon>Friedmanniomyces</taxon>
    </lineage>
</organism>
<comment type="caution">
    <text evidence="1">The sequence shown here is derived from an EMBL/GenBank/DDBJ whole genome shotgun (WGS) entry which is preliminary data.</text>
</comment>
<evidence type="ECO:0000313" key="2">
    <source>
        <dbReference type="Proteomes" id="UP001175353"/>
    </source>
</evidence>
<reference evidence="1" key="1">
    <citation type="submission" date="2023-06" db="EMBL/GenBank/DDBJ databases">
        <title>Black Yeasts Isolated from many extreme environments.</title>
        <authorList>
            <person name="Coleine C."/>
            <person name="Stajich J.E."/>
            <person name="Selbmann L."/>
        </authorList>
    </citation>
    <scope>NUCLEOTIDE SEQUENCE</scope>
    <source>
        <strain evidence="1">CCFEE 5200</strain>
    </source>
</reference>
<evidence type="ECO:0000313" key="1">
    <source>
        <dbReference type="EMBL" id="KAK0967914.1"/>
    </source>
</evidence>
<proteinExistence type="predicted"/>
<name>A0AAN6K727_9PEZI</name>
<gene>
    <name evidence="1" type="ORF">LTR91_016969</name>
</gene>
<keyword evidence="2" id="KW-1185">Reference proteome</keyword>
<sequence>MNATMISQASLETRQPCLRANPLGETTRLRKERQQEAEDRNDAVRKHIEARAITMLERCNNLVGDKVTRDYVAPSFRATHDGLPTAKRRHHFIDSLKKHLKTMPNFHLEVLNSSSEVDEASGKGTVFVFYRLTGVGNHLERESIAVL</sequence>